<dbReference type="Proteomes" id="UP001242010">
    <property type="component" value="Chromosome"/>
</dbReference>
<evidence type="ECO:0008006" key="4">
    <source>
        <dbReference type="Google" id="ProtNLM"/>
    </source>
</evidence>
<sequence length="197" mass="19355">MNRTRLHPGMCACALLITLACGGGGGGGGTSTSPTTPPASPWASALVYANPPSGNGFRFVANQALSTPTRLVLDLVGPAAQSGQGLSFILKTDASKVTWVAPSTTSGLVQNVAFNLLPGPQALVGLDKGGGSLHGAVYQNSGSIPLGQPLVRVCLSLNAGAVGAGVPVPLTLSAGNSLSNGGVIAPIDLAFGSLTAK</sequence>
<evidence type="ECO:0000256" key="1">
    <source>
        <dbReference type="SAM" id="SignalP"/>
    </source>
</evidence>
<evidence type="ECO:0000313" key="2">
    <source>
        <dbReference type="EMBL" id="BDU70302.1"/>
    </source>
</evidence>
<protein>
    <recommendedName>
        <fullName evidence="4">DUF4382 domain-containing protein</fullName>
    </recommendedName>
</protein>
<dbReference type="EMBL" id="AP027079">
    <property type="protein sequence ID" value="BDU70302.1"/>
    <property type="molecule type" value="Genomic_DNA"/>
</dbReference>
<proteinExistence type="predicted"/>
<evidence type="ECO:0000313" key="3">
    <source>
        <dbReference type="Proteomes" id="UP001242010"/>
    </source>
</evidence>
<reference evidence="3" key="1">
    <citation type="journal article" date="2023" name="Int. J. Syst. Evol. Microbiol.">
        <title>Mesoterricola silvestris gen. nov., sp. nov., Mesoterricola sediminis sp. nov., Geothrix oryzae sp. nov., Geothrix edaphica sp. nov., Geothrix rubra sp. nov., and Geothrix limicola sp. nov., six novel members of Acidobacteriota isolated from soils.</title>
        <authorList>
            <person name="Itoh H."/>
            <person name="Sugisawa Y."/>
            <person name="Mise K."/>
            <person name="Xu Z."/>
            <person name="Kuniyasu M."/>
            <person name="Ushijima N."/>
            <person name="Kawano K."/>
            <person name="Kobayashi E."/>
            <person name="Shiratori Y."/>
            <person name="Masuda Y."/>
            <person name="Senoo K."/>
        </authorList>
    </citation>
    <scope>NUCLEOTIDE SEQUENCE [LARGE SCALE GENOMIC DNA]</scope>
    <source>
        <strain evidence="3">Red222</strain>
    </source>
</reference>
<gene>
    <name evidence="2" type="ORF">GETHOR_24030</name>
</gene>
<keyword evidence="1" id="KW-0732">Signal</keyword>
<dbReference type="PROSITE" id="PS51257">
    <property type="entry name" value="PROKAR_LIPOPROTEIN"/>
    <property type="match status" value="1"/>
</dbReference>
<keyword evidence="3" id="KW-1185">Reference proteome</keyword>
<feature type="chain" id="PRO_5047197930" description="DUF4382 domain-containing protein" evidence="1">
    <location>
        <begin position="23"/>
        <end position="197"/>
    </location>
</feature>
<name>A0ABM8DTA7_9BACT</name>
<feature type="signal peptide" evidence="1">
    <location>
        <begin position="1"/>
        <end position="22"/>
    </location>
</feature>
<accession>A0ABM8DTA7</accession>
<organism evidence="2 3">
    <name type="scientific">Geothrix oryzae</name>
    <dbReference type="NCBI Taxonomy" id="2927975"/>
    <lineage>
        <taxon>Bacteria</taxon>
        <taxon>Pseudomonadati</taxon>
        <taxon>Acidobacteriota</taxon>
        <taxon>Holophagae</taxon>
        <taxon>Holophagales</taxon>
        <taxon>Holophagaceae</taxon>
        <taxon>Geothrix</taxon>
    </lineage>
</organism>